<dbReference type="EMBL" id="JAZHRV010000001">
    <property type="protein sequence ID" value="MEH2557717.1"/>
    <property type="molecule type" value="Genomic_DNA"/>
</dbReference>
<reference evidence="1 2" key="1">
    <citation type="submission" date="2024-02" db="EMBL/GenBank/DDBJ databases">
        <title>Adaptive strategies in a cosmopolitan and abundant soil bacterium.</title>
        <authorList>
            <person name="Carini P."/>
        </authorList>
    </citation>
    <scope>NUCLEOTIDE SEQUENCE [LARGE SCALE GENOMIC DNA]</scope>
    <source>
        <strain evidence="1 2">AZCC 1608</strain>
    </source>
</reference>
<sequence>MISTSQFRNARWLEKDDRLLRAMSKAGEGLTLMTVKPNRPMTSVKVRAVDSGSVSPALFEVNPMRP</sequence>
<gene>
    <name evidence="1" type="ORF">V1286_005246</name>
</gene>
<name>A0ABU8BGN7_9BRAD</name>
<proteinExistence type="predicted"/>
<dbReference type="Proteomes" id="UP001364224">
    <property type="component" value="Unassembled WGS sequence"/>
</dbReference>
<keyword evidence="2" id="KW-1185">Reference proteome</keyword>
<evidence type="ECO:0000313" key="2">
    <source>
        <dbReference type="Proteomes" id="UP001364224"/>
    </source>
</evidence>
<evidence type="ECO:0000313" key="1">
    <source>
        <dbReference type="EMBL" id="MEH2557717.1"/>
    </source>
</evidence>
<accession>A0ABU8BGN7</accession>
<comment type="caution">
    <text evidence="1">The sequence shown here is derived from an EMBL/GenBank/DDBJ whole genome shotgun (WGS) entry which is preliminary data.</text>
</comment>
<protein>
    <submittedName>
        <fullName evidence="1">Uncharacterized protein</fullName>
    </submittedName>
</protein>
<organism evidence="1 2">
    <name type="scientific">Bradyrhizobium algeriense</name>
    <dbReference type="NCBI Taxonomy" id="634784"/>
    <lineage>
        <taxon>Bacteria</taxon>
        <taxon>Pseudomonadati</taxon>
        <taxon>Pseudomonadota</taxon>
        <taxon>Alphaproteobacteria</taxon>
        <taxon>Hyphomicrobiales</taxon>
        <taxon>Nitrobacteraceae</taxon>
        <taxon>Bradyrhizobium</taxon>
    </lineage>
</organism>